<dbReference type="PANTHER" id="PTHR30414">
    <property type="entry name" value="MINICONDUCTANCE MECHANOSENSITIVE CHANNEL YBDG"/>
    <property type="match status" value="1"/>
</dbReference>
<protein>
    <submittedName>
        <fullName evidence="2">Mechanosensitive ion channel</fullName>
    </submittedName>
</protein>
<dbReference type="GO" id="GO:0008381">
    <property type="term" value="F:mechanosensitive monoatomic ion channel activity"/>
    <property type="evidence" value="ECO:0007669"/>
    <property type="project" value="InterPro"/>
</dbReference>
<evidence type="ECO:0000313" key="3">
    <source>
        <dbReference type="Proteomes" id="UP001279012"/>
    </source>
</evidence>
<dbReference type="InterPro" id="IPR030192">
    <property type="entry name" value="YbdG"/>
</dbReference>
<dbReference type="Pfam" id="PF21082">
    <property type="entry name" value="MS_channel_3rd"/>
    <property type="match status" value="1"/>
</dbReference>
<gene>
    <name evidence="2" type="ORF">SJ059_29075</name>
</gene>
<dbReference type="InterPro" id="IPR011066">
    <property type="entry name" value="MscS_channel_C_sf"/>
</dbReference>
<proteinExistence type="predicted"/>
<dbReference type="EMBL" id="JAWZZT010000967">
    <property type="protein sequence ID" value="MDX7018479.1"/>
    <property type="molecule type" value="Genomic_DNA"/>
</dbReference>
<dbReference type="AlphaFoldDB" id="A0AAW9EBH6"/>
<sequence>QMPLNQRGMTNVGTFRAYVEAYLKNHPKIHKQMTIMVRQLAPTSEGLPIEIYAFTNTTVWVEYEAIQSDIFDHIFAILPQFGLRIHQSPT</sequence>
<feature type="non-terminal residue" evidence="2">
    <location>
        <position position="1"/>
    </location>
</feature>
<feature type="domain" description="Mechanosensitive ion channel MscS C-terminal" evidence="1">
    <location>
        <begin position="23"/>
        <end position="85"/>
    </location>
</feature>
<dbReference type="GO" id="GO:0071470">
    <property type="term" value="P:cellular response to osmotic stress"/>
    <property type="evidence" value="ECO:0007669"/>
    <property type="project" value="InterPro"/>
</dbReference>
<evidence type="ECO:0000313" key="2">
    <source>
        <dbReference type="EMBL" id="MDX7018479.1"/>
    </source>
</evidence>
<dbReference type="PANTHER" id="PTHR30414:SF0">
    <property type="entry name" value="MINICONDUCTANCE MECHANOSENSITIVE CHANNEL YBDG"/>
    <property type="match status" value="1"/>
</dbReference>
<dbReference type="SUPFAM" id="SSF82689">
    <property type="entry name" value="Mechanosensitive channel protein MscS (YggB), C-terminal domain"/>
    <property type="match status" value="1"/>
</dbReference>
<organism evidence="2 3">
    <name type="scientific">Klebsiella aerogenes</name>
    <name type="common">Enterobacter aerogenes</name>
    <dbReference type="NCBI Taxonomy" id="548"/>
    <lineage>
        <taxon>Bacteria</taxon>
        <taxon>Pseudomonadati</taxon>
        <taxon>Pseudomonadota</taxon>
        <taxon>Gammaproteobacteria</taxon>
        <taxon>Enterobacterales</taxon>
        <taxon>Enterobacteriaceae</taxon>
        <taxon>Klebsiella/Raoultella group</taxon>
        <taxon>Klebsiella</taxon>
    </lineage>
</organism>
<name>A0AAW9EBH6_KLEAE</name>
<comment type="caution">
    <text evidence="2">The sequence shown here is derived from an EMBL/GenBank/DDBJ whole genome shotgun (WGS) entry which is preliminary data.</text>
</comment>
<reference evidence="2" key="1">
    <citation type="submission" date="2023-11" db="EMBL/GenBank/DDBJ databases">
        <title>Detection of rare carbapenemases in Enterobacterales - comparison of two colorimetric and two CIM-based carbapenemase assays.</title>
        <authorList>
            <person name="Schaffarczyk L."/>
            <person name="Noster J."/>
            <person name="Stelzer Y."/>
            <person name="Sattler J."/>
            <person name="Gatermann S."/>
            <person name="Hamprecht A."/>
        </authorList>
    </citation>
    <scope>NUCLEOTIDE SEQUENCE</scope>
    <source>
        <strain evidence="2">CIM-Cont-037</strain>
    </source>
</reference>
<dbReference type="GO" id="GO:0005886">
    <property type="term" value="C:plasma membrane"/>
    <property type="evidence" value="ECO:0007669"/>
    <property type="project" value="TreeGrafter"/>
</dbReference>
<accession>A0AAW9EBH6</accession>
<feature type="non-terminal residue" evidence="2">
    <location>
        <position position="90"/>
    </location>
</feature>
<dbReference type="InterPro" id="IPR049278">
    <property type="entry name" value="MS_channel_C"/>
</dbReference>
<dbReference type="Proteomes" id="UP001279012">
    <property type="component" value="Unassembled WGS sequence"/>
</dbReference>
<evidence type="ECO:0000259" key="1">
    <source>
        <dbReference type="Pfam" id="PF21082"/>
    </source>
</evidence>